<accession>A0ABX4YGV8</accession>
<evidence type="ECO:0000259" key="2">
    <source>
        <dbReference type="Pfam" id="PF13022"/>
    </source>
</evidence>
<dbReference type="InterPro" id="IPR024978">
    <property type="entry name" value="Homeodomain_phBC6A51-type"/>
</dbReference>
<gene>
    <name evidence="3" type="ORF">BES34_014015</name>
</gene>
<dbReference type="Proteomes" id="UP000094669">
    <property type="component" value="Unassembled WGS sequence"/>
</dbReference>
<reference evidence="3" key="1">
    <citation type="submission" date="2018-01" db="EMBL/GenBank/DDBJ databases">
        <title>Genomic characterization of Leptospira inadai serogroup Lyme isolated from captured rat in Brazil and comparative analysis with human reference strain.</title>
        <authorList>
            <person name="Moreno L.Z."/>
            <person name="Loureiro A.P."/>
            <person name="Miraglia F."/>
            <person name="Kremer F.S."/>
            <person name="Eslabao M.R."/>
            <person name="Dellagostin O.A."/>
            <person name="Lilenbaum W."/>
            <person name="Moreno A.M."/>
        </authorList>
    </citation>
    <scope>NUCLEOTIDE SEQUENCE [LARGE SCALE GENOMIC DNA]</scope>
    <source>
        <strain evidence="3">M34/99</strain>
    </source>
</reference>
<dbReference type="RefSeq" id="WP_010420290.1">
    <property type="nucleotide sequence ID" value="NZ_MCRM02000015.1"/>
</dbReference>
<evidence type="ECO:0000313" key="3">
    <source>
        <dbReference type="EMBL" id="PNV74297.1"/>
    </source>
</evidence>
<feature type="domain" description="Homeodomain phBC6A51-type" evidence="2">
    <location>
        <begin position="36"/>
        <end position="127"/>
    </location>
</feature>
<dbReference type="InterPro" id="IPR016032">
    <property type="entry name" value="Sig_transdc_resp-reg_C-effctor"/>
</dbReference>
<dbReference type="SUPFAM" id="SSF46894">
    <property type="entry name" value="C-terminal effector domain of the bipartite response regulators"/>
    <property type="match status" value="1"/>
</dbReference>
<name>A0ABX4YGV8_9LEPT</name>
<dbReference type="Pfam" id="PF13022">
    <property type="entry name" value="HTH_Tnp_1_2"/>
    <property type="match status" value="1"/>
</dbReference>
<keyword evidence="4" id="KW-1185">Reference proteome</keyword>
<organism evidence="3 4">
    <name type="scientific">Leptospira inadai serovar Lyme</name>
    <dbReference type="NCBI Taxonomy" id="293084"/>
    <lineage>
        <taxon>Bacteria</taxon>
        <taxon>Pseudomonadati</taxon>
        <taxon>Spirochaetota</taxon>
        <taxon>Spirochaetia</taxon>
        <taxon>Leptospirales</taxon>
        <taxon>Leptospiraceae</taxon>
        <taxon>Leptospira</taxon>
    </lineage>
</organism>
<evidence type="ECO:0000313" key="4">
    <source>
        <dbReference type="Proteomes" id="UP000094669"/>
    </source>
</evidence>
<dbReference type="Gene3D" id="1.10.10.60">
    <property type="entry name" value="Homeodomain-like"/>
    <property type="match status" value="1"/>
</dbReference>
<sequence>MTEKKKKTEKSSFQGSRFRQKTADKRPSKKRNFPKLTANQEQALLHTVGGLDSKEIANRLGITLQTLYHWRSDKAFKKALEEEETRIIAEMRETLRFVMVEAFNTLKRGIIGPQASPVLAFQVLKETGYLPIADEKFAEKKNVKKQIELFLTDLREFLKDSQTGVYENDLR</sequence>
<protein>
    <recommendedName>
        <fullName evidence="2">Homeodomain phBC6A51-type domain-containing protein</fullName>
    </recommendedName>
</protein>
<dbReference type="EMBL" id="MCRM02000015">
    <property type="protein sequence ID" value="PNV74297.1"/>
    <property type="molecule type" value="Genomic_DNA"/>
</dbReference>
<comment type="caution">
    <text evidence="3">The sequence shown here is derived from an EMBL/GenBank/DDBJ whole genome shotgun (WGS) entry which is preliminary data.</text>
</comment>
<feature type="region of interest" description="Disordered" evidence="1">
    <location>
        <begin position="1"/>
        <end position="37"/>
    </location>
</feature>
<evidence type="ECO:0000256" key="1">
    <source>
        <dbReference type="SAM" id="MobiDB-lite"/>
    </source>
</evidence>
<proteinExistence type="predicted"/>